<feature type="domain" description="C2H2-type" evidence="10">
    <location>
        <begin position="86"/>
        <end position="116"/>
    </location>
</feature>
<gene>
    <name evidence="11" type="ORF">Fcan01_13124</name>
</gene>
<reference evidence="11 12" key="1">
    <citation type="submission" date="2015-12" db="EMBL/GenBank/DDBJ databases">
        <title>The genome of Folsomia candida.</title>
        <authorList>
            <person name="Faddeeva A."/>
            <person name="Derks M.F."/>
            <person name="Anvar Y."/>
            <person name="Smit S."/>
            <person name="Van Straalen N."/>
            <person name="Roelofs D."/>
        </authorList>
    </citation>
    <scope>NUCLEOTIDE SEQUENCE [LARGE SCALE GENOMIC DNA]</scope>
    <source>
        <strain evidence="11 12">VU population</strain>
        <tissue evidence="11">Whole body</tissue>
    </source>
</reference>
<feature type="domain" description="C2H2-type" evidence="10">
    <location>
        <begin position="116"/>
        <end position="143"/>
    </location>
</feature>
<sequence>MGKALVAERPRYVVELPPPPPKDYKFSCIDCDKKFAKLSRLTMHQAIHLSEKPYKCSFEGCESSYYRKTHLQRHEATKHTTMGGGFKCSFDGCLASFDSATSLYFHNKKKHCEKKFSCPICREMFSKKYQLKEHTFEHAGHTTPLFKCGVQGCNEEFRLHALLKSHQKLHRKRRIAGEEESQNRKTYQCSECNEVFEKWSSCLAHKKSAHCNLMECPTCKKKFSHSHIRNHIKIHAEQRDIFPCPYETCSKSYQHSQNLANHIGTFHKGRSFVCGICSKQLSTKQKLNHHINIIHESAPKAVQDTNDDFMLSRSKLLDMLSGETDFEISRRGPAKGVHFPTNSDGNSGTKVTTVPSESLVISGTNDLSNSLLENSNYLGEEYLKA</sequence>
<evidence type="ECO:0000256" key="7">
    <source>
        <dbReference type="ARBA" id="ARBA00023242"/>
    </source>
</evidence>
<dbReference type="InterPro" id="IPR013087">
    <property type="entry name" value="Znf_C2H2_type"/>
</dbReference>
<dbReference type="PANTHER" id="PTHR46179">
    <property type="entry name" value="ZINC FINGER PROTEIN"/>
    <property type="match status" value="1"/>
</dbReference>
<dbReference type="PROSITE" id="PS50157">
    <property type="entry name" value="ZINC_FINGER_C2H2_2"/>
    <property type="match status" value="8"/>
</dbReference>
<dbReference type="Pfam" id="PF00096">
    <property type="entry name" value="zf-C2H2"/>
    <property type="match status" value="2"/>
</dbReference>
<evidence type="ECO:0000256" key="6">
    <source>
        <dbReference type="ARBA" id="ARBA00023163"/>
    </source>
</evidence>
<dbReference type="PROSITE" id="PS00028">
    <property type="entry name" value="ZINC_FINGER_C2H2_1"/>
    <property type="match status" value="8"/>
</dbReference>
<dbReference type="InterPro" id="IPR036236">
    <property type="entry name" value="Znf_C2H2_sf"/>
</dbReference>
<evidence type="ECO:0000256" key="3">
    <source>
        <dbReference type="ARBA" id="ARBA00022771"/>
    </source>
</evidence>
<keyword evidence="5" id="KW-0805">Transcription regulation</keyword>
<feature type="compositionally biased region" description="Polar residues" evidence="9">
    <location>
        <begin position="340"/>
        <end position="351"/>
    </location>
</feature>
<keyword evidence="6" id="KW-0804">Transcription</keyword>
<comment type="caution">
    <text evidence="11">The sequence shown here is derived from an EMBL/GenBank/DDBJ whole genome shotgun (WGS) entry which is preliminary data.</text>
</comment>
<evidence type="ECO:0000256" key="2">
    <source>
        <dbReference type="ARBA" id="ARBA00022723"/>
    </source>
</evidence>
<evidence type="ECO:0000259" key="10">
    <source>
        <dbReference type="PROSITE" id="PS50157"/>
    </source>
</evidence>
<dbReference type="AlphaFoldDB" id="A0A226E3R7"/>
<feature type="domain" description="C2H2-type" evidence="10">
    <location>
        <begin position="26"/>
        <end position="53"/>
    </location>
</feature>
<feature type="domain" description="C2H2-type" evidence="10">
    <location>
        <begin position="54"/>
        <end position="80"/>
    </location>
</feature>
<dbReference type="GO" id="GO:0008270">
    <property type="term" value="F:zinc ion binding"/>
    <property type="evidence" value="ECO:0007669"/>
    <property type="project" value="UniProtKB-KW"/>
</dbReference>
<dbReference type="OrthoDB" id="2687452at2759"/>
<organism evidence="11 12">
    <name type="scientific">Folsomia candida</name>
    <name type="common">Springtail</name>
    <dbReference type="NCBI Taxonomy" id="158441"/>
    <lineage>
        <taxon>Eukaryota</taxon>
        <taxon>Metazoa</taxon>
        <taxon>Ecdysozoa</taxon>
        <taxon>Arthropoda</taxon>
        <taxon>Hexapoda</taxon>
        <taxon>Collembola</taxon>
        <taxon>Entomobryomorpha</taxon>
        <taxon>Isotomoidea</taxon>
        <taxon>Isotomidae</taxon>
        <taxon>Proisotominae</taxon>
        <taxon>Folsomia</taxon>
    </lineage>
</organism>
<accession>A0A226E3R7</accession>
<keyword evidence="3 8" id="KW-0863">Zinc-finger</keyword>
<name>A0A226E3R7_FOLCA</name>
<evidence type="ECO:0000256" key="5">
    <source>
        <dbReference type="ARBA" id="ARBA00023015"/>
    </source>
</evidence>
<evidence type="ECO:0000256" key="8">
    <source>
        <dbReference type="PROSITE-ProRule" id="PRU00042"/>
    </source>
</evidence>
<dbReference type="GO" id="GO:0005634">
    <property type="term" value="C:nucleus"/>
    <property type="evidence" value="ECO:0007669"/>
    <property type="project" value="UniProtKB-SubCell"/>
</dbReference>
<dbReference type="PANTHER" id="PTHR46179:SF13">
    <property type="entry name" value="C2H2-TYPE DOMAIN-CONTAINING PROTEIN"/>
    <property type="match status" value="1"/>
</dbReference>
<proteinExistence type="predicted"/>
<dbReference type="GO" id="GO:0006357">
    <property type="term" value="P:regulation of transcription by RNA polymerase II"/>
    <property type="evidence" value="ECO:0007669"/>
    <property type="project" value="TreeGrafter"/>
</dbReference>
<evidence type="ECO:0000256" key="4">
    <source>
        <dbReference type="ARBA" id="ARBA00022833"/>
    </source>
</evidence>
<evidence type="ECO:0000256" key="9">
    <source>
        <dbReference type="SAM" id="MobiDB-lite"/>
    </source>
</evidence>
<evidence type="ECO:0000313" key="11">
    <source>
        <dbReference type="EMBL" id="OXA51918.1"/>
    </source>
</evidence>
<dbReference type="SUPFAM" id="SSF57667">
    <property type="entry name" value="beta-beta-alpha zinc fingers"/>
    <property type="match status" value="3"/>
</dbReference>
<feature type="domain" description="C2H2-type" evidence="10">
    <location>
        <begin position="187"/>
        <end position="215"/>
    </location>
</feature>
<keyword evidence="2" id="KW-0479">Metal-binding</keyword>
<feature type="domain" description="C2H2-type" evidence="10">
    <location>
        <begin position="272"/>
        <end position="300"/>
    </location>
</feature>
<dbReference type="STRING" id="158441.A0A226E3R7"/>
<feature type="region of interest" description="Disordered" evidence="9">
    <location>
        <begin position="331"/>
        <end position="351"/>
    </location>
</feature>
<feature type="domain" description="C2H2-type" evidence="10">
    <location>
        <begin position="242"/>
        <end position="272"/>
    </location>
</feature>
<evidence type="ECO:0000256" key="1">
    <source>
        <dbReference type="ARBA" id="ARBA00004123"/>
    </source>
</evidence>
<feature type="domain" description="C2H2-type" evidence="10">
    <location>
        <begin position="146"/>
        <end position="175"/>
    </location>
</feature>
<dbReference type="EMBL" id="LNIX01000007">
    <property type="protein sequence ID" value="OXA51918.1"/>
    <property type="molecule type" value="Genomic_DNA"/>
</dbReference>
<dbReference type="Proteomes" id="UP000198287">
    <property type="component" value="Unassembled WGS sequence"/>
</dbReference>
<keyword evidence="12" id="KW-1185">Reference proteome</keyword>
<comment type="subcellular location">
    <subcellularLocation>
        <location evidence="1">Nucleus</location>
    </subcellularLocation>
</comment>
<evidence type="ECO:0000313" key="12">
    <source>
        <dbReference type="Proteomes" id="UP000198287"/>
    </source>
</evidence>
<keyword evidence="7" id="KW-0539">Nucleus</keyword>
<keyword evidence="4" id="KW-0862">Zinc</keyword>
<protein>
    <submittedName>
        <fullName evidence="11">Transcription factor IIIA</fullName>
    </submittedName>
</protein>
<dbReference type="InterPro" id="IPR051061">
    <property type="entry name" value="Zinc_finger_trans_reg"/>
</dbReference>
<dbReference type="Gene3D" id="3.30.160.60">
    <property type="entry name" value="Classic Zinc Finger"/>
    <property type="match status" value="5"/>
</dbReference>
<dbReference type="SMART" id="SM00355">
    <property type="entry name" value="ZnF_C2H2"/>
    <property type="match status" value="9"/>
</dbReference>
<dbReference type="OMA" id="YTKHCRD"/>